<dbReference type="Proteomes" id="UP000269998">
    <property type="component" value="Chromosome"/>
</dbReference>
<dbReference type="AlphaFoldDB" id="A0A447GDK8"/>
<protein>
    <submittedName>
        <fullName evidence="1">Uncharacterized protein</fullName>
    </submittedName>
</protein>
<name>A0A447GDK8_9MYCO</name>
<gene>
    <name evidence="1" type="ORF">MB901379_02076</name>
</gene>
<evidence type="ECO:0000313" key="1">
    <source>
        <dbReference type="EMBL" id="VDM88514.1"/>
    </source>
</evidence>
<dbReference type="EMBL" id="LR130759">
    <property type="protein sequence ID" value="VDM88514.1"/>
    <property type="molecule type" value="Genomic_DNA"/>
</dbReference>
<keyword evidence="2" id="KW-1185">Reference proteome</keyword>
<organism evidence="1 2">
    <name type="scientific">Mycobacterium basiliense</name>
    <dbReference type="NCBI Taxonomy" id="2094119"/>
    <lineage>
        <taxon>Bacteria</taxon>
        <taxon>Bacillati</taxon>
        <taxon>Actinomycetota</taxon>
        <taxon>Actinomycetes</taxon>
        <taxon>Mycobacteriales</taxon>
        <taxon>Mycobacteriaceae</taxon>
        <taxon>Mycobacterium</taxon>
    </lineage>
</organism>
<reference evidence="2" key="1">
    <citation type="submission" date="2018-02" db="EMBL/GenBank/DDBJ databases">
        <authorList>
            <person name="Seth-Smith MB H."/>
            <person name="Seth-Smith H."/>
        </authorList>
    </citation>
    <scope>NUCLEOTIDE SEQUENCE [LARGE SCALE GENOMIC DNA]</scope>
</reference>
<evidence type="ECO:0000313" key="2">
    <source>
        <dbReference type="Proteomes" id="UP000269998"/>
    </source>
</evidence>
<dbReference type="KEGG" id="mbai:MB901379_02076"/>
<accession>A0A447GDK8</accession>
<proteinExistence type="predicted"/>
<sequence length="42" mass="4001">MGGALMAGGTRAGAVAVNISGTAGTTCTGSVQFVGRRKIGSM</sequence>